<sequence length="94" mass="10191">METRSSPNQFKRDLFFNGAPTPADGGMLIAALVTLHPPWEVVGYLSPLTPPHEGLLYKTHSSVTKVLYAPISNGNSPSLIVEIMGTNARTMIII</sequence>
<protein>
    <submittedName>
        <fullName evidence="1">Uncharacterized protein</fullName>
    </submittedName>
</protein>
<gene>
    <name evidence="1" type="ORF">PIB30_001173</name>
</gene>
<name>A0ABU6V4K6_9FABA</name>
<dbReference type="Proteomes" id="UP001341840">
    <property type="component" value="Unassembled WGS sequence"/>
</dbReference>
<evidence type="ECO:0000313" key="1">
    <source>
        <dbReference type="EMBL" id="MED6167276.1"/>
    </source>
</evidence>
<evidence type="ECO:0000313" key="2">
    <source>
        <dbReference type="Proteomes" id="UP001341840"/>
    </source>
</evidence>
<dbReference type="EMBL" id="JASCZI010151037">
    <property type="protein sequence ID" value="MED6167276.1"/>
    <property type="molecule type" value="Genomic_DNA"/>
</dbReference>
<accession>A0ABU6V4K6</accession>
<organism evidence="1 2">
    <name type="scientific">Stylosanthes scabra</name>
    <dbReference type="NCBI Taxonomy" id="79078"/>
    <lineage>
        <taxon>Eukaryota</taxon>
        <taxon>Viridiplantae</taxon>
        <taxon>Streptophyta</taxon>
        <taxon>Embryophyta</taxon>
        <taxon>Tracheophyta</taxon>
        <taxon>Spermatophyta</taxon>
        <taxon>Magnoliopsida</taxon>
        <taxon>eudicotyledons</taxon>
        <taxon>Gunneridae</taxon>
        <taxon>Pentapetalae</taxon>
        <taxon>rosids</taxon>
        <taxon>fabids</taxon>
        <taxon>Fabales</taxon>
        <taxon>Fabaceae</taxon>
        <taxon>Papilionoideae</taxon>
        <taxon>50 kb inversion clade</taxon>
        <taxon>dalbergioids sensu lato</taxon>
        <taxon>Dalbergieae</taxon>
        <taxon>Pterocarpus clade</taxon>
        <taxon>Stylosanthes</taxon>
    </lineage>
</organism>
<reference evidence="1 2" key="1">
    <citation type="journal article" date="2023" name="Plants (Basel)">
        <title>Bridging the Gap: Combining Genomics and Transcriptomics Approaches to Understand Stylosanthes scabra, an Orphan Legume from the Brazilian Caatinga.</title>
        <authorList>
            <person name="Ferreira-Neto J.R.C."/>
            <person name="da Silva M.D."/>
            <person name="Binneck E."/>
            <person name="de Melo N.F."/>
            <person name="da Silva R.H."/>
            <person name="de Melo A.L.T.M."/>
            <person name="Pandolfi V."/>
            <person name="Bustamante F.O."/>
            <person name="Brasileiro-Vidal A.C."/>
            <person name="Benko-Iseppon A.M."/>
        </authorList>
    </citation>
    <scope>NUCLEOTIDE SEQUENCE [LARGE SCALE GENOMIC DNA]</scope>
    <source>
        <tissue evidence="1">Leaves</tissue>
    </source>
</reference>
<proteinExistence type="predicted"/>
<keyword evidence="2" id="KW-1185">Reference proteome</keyword>
<comment type="caution">
    <text evidence="1">The sequence shown here is derived from an EMBL/GenBank/DDBJ whole genome shotgun (WGS) entry which is preliminary data.</text>
</comment>